<sequence length="233" mass="26712">MYTDVYKKYVNNFKTILPFILVKVGIDLLNYFSGSSVKRVEKYDMVFGIGEIIRNMEIQLIVLGLFLFISSPIIYAFMALLCKKILKDEEDINLGETLRESTHYYFRYIGLSIIIIVIMIGISLFMILTGGMFLLIIPIVLFLLYFAITVEPCTEYLVYSDSSVEEAFSGGRKIGKKYFWEIVGLNIITTLISLVFKSSFFLNMPGLLIVSFITAIIQGYVIMFRMNLCTLEN</sequence>
<accession>A0ABN1J331</accession>
<feature type="transmembrane region" description="Helical" evidence="1">
    <location>
        <begin position="60"/>
        <end position="83"/>
    </location>
</feature>
<feature type="transmembrane region" description="Helical" evidence="1">
    <location>
        <begin position="178"/>
        <end position="196"/>
    </location>
</feature>
<reference evidence="2 3" key="1">
    <citation type="journal article" date="2019" name="Int. J. Syst. Evol. Microbiol.">
        <title>The Global Catalogue of Microorganisms (GCM) 10K type strain sequencing project: providing services to taxonomists for standard genome sequencing and annotation.</title>
        <authorList>
            <consortium name="The Broad Institute Genomics Platform"/>
            <consortium name="The Broad Institute Genome Sequencing Center for Infectious Disease"/>
            <person name="Wu L."/>
            <person name="Ma J."/>
        </authorList>
    </citation>
    <scope>NUCLEOTIDE SEQUENCE [LARGE SCALE GENOMIC DNA]</scope>
    <source>
        <strain evidence="2 3">JCM 1405</strain>
    </source>
</reference>
<gene>
    <name evidence="2" type="ORF">GCM10008905_24510</name>
</gene>
<feature type="transmembrane region" description="Helical" evidence="1">
    <location>
        <begin position="104"/>
        <end position="127"/>
    </location>
</feature>
<feature type="transmembrane region" description="Helical" evidence="1">
    <location>
        <begin position="133"/>
        <end position="158"/>
    </location>
</feature>
<comment type="caution">
    <text evidence="2">The sequence shown here is derived from an EMBL/GenBank/DDBJ whole genome shotgun (WGS) entry which is preliminary data.</text>
</comment>
<organism evidence="2 3">
    <name type="scientific">Clostridium malenominatum</name>
    <dbReference type="NCBI Taxonomy" id="1539"/>
    <lineage>
        <taxon>Bacteria</taxon>
        <taxon>Bacillati</taxon>
        <taxon>Bacillota</taxon>
        <taxon>Clostridia</taxon>
        <taxon>Eubacteriales</taxon>
        <taxon>Clostridiaceae</taxon>
        <taxon>Clostridium</taxon>
    </lineage>
</organism>
<evidence type="ECO:0000313" key="2">
    <source>
        <dbReference type="EMBL" id="GAA0727195.1"/>
    </source>
</evidence>
<dbReference type="EMBL" id="BAAACF010000003">
    <property type="protein sequence ID" value="GAA0727195.1"/>
    <property type="molecule type" value="Genomic_DNA"/>
</dbReference>
<proteinExistence type="predicted"/>
<keyword evidence="1" id="KW-0472">Membrane</keyword>
<name>A0ABN1J331_9CLOT</name>
<evidence type="ECO:0000313" key="3">
    <source>
        <dbReference type="Proteomes" id="UP001500339"/>
    </source>
</evidence>
<protein>
    <recommendedName>
        <fullName evidence="4">DUF4013 domain-containing protein</fullName>
    </recommendedName>
</protein>
<evidence type="ECO:0000256" key="1">
    <source>
        <dbReference type="SAM" id="Phobius"/>
    </source>
</evidence>
<keyword evidence="1" id="KW-1133">Transmembrane helix</keyword>
<dbReference type="Proteomes" id="UP001500339">
    <property type="component" value="Unassembled WGS sequence"/>
</dbReference>
<keyword evidence="1" id="KW-0812">Transmembrane</keyword>
<evidence type="ECO:0008006" key="4">
    <source>
        <dbReference type="Google" id="ProtNLM"/>
    </source>
</evidence>
<keyword evidence="3" id="KW-1185">Reference proteome</keyword>
<feature type="transmembrane region" description="Helical" evidence="1">
    <location>
        <begin position="202"/>
        <end position="223"/>
    </location>
</feature>
<dbReference type="RefSeq" id="WP_343770092.1">
    <property type="nucleotide sequence ID" value="NZ_BAAACF010000003.1"/>
</dbReference>